<dbReference type="EMBL" id="KZ302042">
    <property type="protein sequence ID" value="PFH49029.1"/>
    <property type="molecule type" value="Genomic_DNA"/>
</dbReference>
<proteinExistence type="predicted"/>
<evidence type="ECO:0000313" key="2">
    <source>
        <dbReference type="Proteomes" id="UP000242287"/>
    </source>
</evidence>
<name>A0A2A9NEI6_9AGAR</name>
<sequence length="544" mass="62843">MTLPADIVGIGESNRSYSDVQIHEITQLAAGVKDQLHLVDKKIASLHTKRDVLSKQLYGCKAALAPHKRLPANILKDIFRLSVEDMPIICLPKERSRDMRIQICLSHVCTRWRRIMLTAPSLWTNLKVSDFLFRRRRLDAAREFLSRSKRCPVSLSVSQSFHKRDGVPLEIKLATLMDLLQRQLLAPHRILEFSLKITMWDYDQDDAFFAMGKVREFLRTSHPDLEILHFDISVTLKRGVKVDLNPSLQSTNGPGGSMAKGLPSLKTLHLDSSALFLASIRDYMCWEQLRDLTIRAIPIEWALAILHQCRLLETFTVDELHPHNYEPFKPALQIKDLHISLPYFRRLKLSISNCSTNRHLSSFLAPLDMPNLTSLYYHVLYPTPTEIWPRQADPLIEARLQLDKLRELELHSLNPFCRASPWRKARNLRRLHLHRSELTSDYASNLASGHSFPLLQDIHLEYHLTRGLALVPIFQMLEGRQKRAAACMMQQEGTTEGDDRDLVLPFKRVKFSCDEMEFEPFKDRAEVLRNDGLELDIRLLKSLF</sequence>
<dbReference type="STRING" id="703135.A0A2A9NEI6"/>
<reference evidence="1 2" key="1">
    <citation type="submission" date="2014-02" db="EMBL/GenBank/DDBJ databases">
        <title>Transposable element dynamics among asymbiotic and ectomycorrhizal Amanita fungi.</title>
        <authorList>
            <consortium name="DOE Joint Genome Institute"/>
            <person name="Hess J."/>
            <person name="Skrede I."/>
            <person name="Wolfe B."/>
            <person name="LaButti K."/>
            <person name="Ohm R.A."/>
            <person name="Grigoriev I.V."/>
            <person name="Pringle A."/>
        </authorList>
    </citation>
    <scope>NUCLEOTIDE SEQUENCE [LARGE SCALE GENOMIC DNA]</scope>
    <source>
        <strain evidence="1 2">SKay4041</strain>
    </source>
</reference>
<keyword evidence="2" id="KW-1185">Reference proteome</keyword>
<protein>
    <submittedName>
        <fullName evidence="1">Uncharacterized protein</fullName>
    </submittedName>
</protein>
<dbReference type="OrthoDB" id="2972553at2759"/>
<gene>
    <name evidence="1" type="ORF">AMATHDRAFT_49059</name>
</gene>
<dbReference type="Gene3D" id="1.20.1280.50">
    <property type="match status" value="1"/>
</dbReference>
<accession>A0A2A9NEI6</accession>
<dbReference type="Proteomes" id="UP000242287">
    <property type="component" value="Unassembled WGS sequence"/>
</dbReference>
<evidence type="ECO:0000313" key="1">
    <source>
        <dbReference type="EMBL" id="PFH49029.1"/>
    </source>
</evidence>
<dbReference type="InterPro" id="IPR032675">
    <property type="entry name" value="LRR_dom_sf"/>
</dbReference>
<dbReference type="Gene3D" id="3.80.10.10">
    <property type="entry name" value="Ribonuclease Inhibitor"/>
    <property type="match status" value="1"/>
</dbReference>
<organism evidence="1 2">
    <name type="scientific">Amanita thiersii Skay4041</name>
    <dbReference type="NCBI Taxonomy" id="703135"/>
    <lineage>
        <taxon>Eukaryota</taxon>
        <taxon>Fungi</taxon>
        <taxon>Dikarya</taxon>
        <taxon>Basidiomycota</taxon>
        <taxon>Agaricomycotina</taxon>
        <taxon>Agaricomycetes</taxon>
        <taxon>Agaricomycetidae</taxon>
        <taxon>Agaricales</taxon>
        <taxon>Pluteineae</taxon>
        <taxon>Amanitaceae</taxon>
        <taxon>Amanita</taxon>
    </lineage>
</organism>
<dbReference type="AlphaFoldDB" id="A0A2A9NEI6"/>